<keyword evidence="1" id="KW-0472">Membrane</keyword>
<sequence>MTNSTSNPCQNVFVPSHVSTFPTTIIIMCLLLPLCKCSTLRVCLLWACWNIIFGLLLIDQVLGLVRAQQLAATIKIIGCLSGAGFTLSGLMLLAGILIASPQTSRCLLCSSIVVCGLSTLVIHWLILPLALFVIFSMAVYGYQKTKLAAANADRQPAV</sequence>
<reference evidence="3" key="1">
    <citation type="submission" date="2018-01" db="EMBL/GenBank/DDBJ databases">
        <authorList>
            <person name="Alioto T."/>
            <person name="Alioto T."/>
        </authorList>
    </citation>
    <scope>NUCLEOTIDE SEQUENCE [LARGE SCALE GENOMIC DNA]</scope>
</reference>
<accession>A0A3B0JTP8</accession>
<keyword evidence="1" id="KW-1133">Transmembrane helix</keyword>
<dbReference type="EMBL" id="OUUW01000002">
    <property type="protein sequence ID" value="SPP77069.1"/>
    <property type="molecule type" value="Genomic_DNA"/>
</dbReference>
<protein>
    <submittedName>
        <fullName evidence="2">Uncharacterized protein</fullName>
    </submittedName>
</protein>
<keyword evidence="3" id="KW-1185">Reference proteome</keyword>
<feature type="transmembrane region" description="Helical" evidence="1">
    <location>
        <begin position="106"/>
        <end position="135"/>
    </location>
</feature>
<evidence type="ECO:0000313" key="2">
    <source>
        <dbReference type="EMBL" id="SPP77069.1"/>
    </source>
</evidence>
<evidence type="ECO:0000313" key="3">
    <source>
        <dbReference type="Proteomes" id="UP000268350"/>
    </source>
</evidence>
<proteinExistence type="predicted"/>
<organism evidence="2 3">
    <name type="scientific">Drosophila guanche</name>
    <name type="common">Fruit fly</name>
    <dbReference type="NCBI Taxonomy" id="7266"/>
    <lineage>
        <taxon>Eukaryota</taxon>
        <taxon>Metazoa</taxon>
        <taxon>Ecdysozoa</taxon>
        <taxon>Arthropoda</taxon>
        <taxon>Hexapoda</taxon>
        <taxon>Insecta</taxon>
        <taxon>Pterygota</taxon>
        <taxon>Neoptera</taxon>
        <taxon>Endopterygota</taxon>
        <taxon>Diptera</taxon>
        <taxon>Brachycera</taxon>
        <taxon>Muscomorpha</taxon>
        <taxon>Ephydroidea</taxon>
        <taxon>Drosophilidae</taxon>
        <taxon>Drosophila</taxon>
        <taxon>Sophophora</taxon>
    </lineage>
</organism>
<dbReference type="AlphaFoldDB" id="A0A3B0JTP8"/>
<feature type="transmembrane region" description="Helical" evidence="1">
    <location>
        <begin position="74"/>
        <end position="99"/>
    </location>
</feature>
<dbReference type="OMA" id="GIFFIHW"/>
<feature type="transmembrane region" description="Helical" evidence="1">
    <location>
        <begin position="42"/>
        <end position="62"/>
    </location>
</feature>
<dbReference type="OrthoDB" id="7822319at2759"/>
<dbReference type="Proteomes" id="UP000268350">
    <property type="component" value="Unassembled WGS sequence"/>
</dbReference>
<feature type="transmembrane region" description="Helical" evidence="1">
    <location>
        <begin position="12"/>
        <end position="35"/>
    </location>
</feature>
<name>A0A3B0JTP8_DROGU</name>
<keyword evidence="1" id="KW-0812">Transmembrane</keyword>
<evidence type="ECO:0000256" key="1">
    <source>
        <dbReference type="SAM" id="Phobius"/>
    </source>
</evidence>
<gene>
    <name evidence="2" type="ORF">DGUA_6G007703</name>
</gene>